<proteinExistence type="predicted"/>
<evidence type="ECO:0000259" key="2">
    <source>
        <dbReference type="Pfam" id="PF00685"/>
    </source>
</evidence>
<feature type="compositionally biased region" description="Polar residues" evidence="1">
    <location>
        <begin position="1"/>
        <end position="10"/>
    </location>
</feature>
<keyword evidence="4" id="KW-1185">Reference proteome</keyword>
<dbReference type="AlphaFoldDB" id="A0A8X6VNT1"/>
<dbReference type="GO" id="GO:0006044">
    <property type="term" value="P:N-acetylglucosamine metabolic process"/>
    <property type="evidence" value="ECO:0007669"/>
    <property type="project" value="TreeGrafter"/>
</dbReference>
<dbReference type="InterPro" id="IPR051135">
    <property type="entry name" value="Gal/GlcNAc/GalNAc_ST"/>
</dbReference>
<organism evidence="3 4">
    <name type="scientific">Trichonephila clavipes</name>
    <name type="common">Golden silk orbweaver</name>
    <name type="synonym">Nephila clavipes</name>
    <dbReference type="NCBI Taxonomy" id="2585209"/>
    <lineage>
        <taxon>Eukaryota</taxon>
        <taxon>Metazoa</taxon>
        <taxon>Ecdysozoa</taxon>
        <taxon>Arthropoda</taxon>
        <taxon>Chelicerata</taxon>
        <taxon>Arachnida</taxon>
        <taxon>Araneae</taxon>
        <taxon>Araneomorphae</taxon>
        <taxon>Entelegynae</taxon>
        <taxon>Araneoidea</taxon>
        <taxon>Nephilidae</taxon>
        <taxon>Trichonephila</taxon>
    </lineage>
</organism>
<protein>
    <submittedName>
        <fullName evidence="3">Carbohydrate sulfotransferase 1</fullName>
    </submittedName>
</protein>
<evidence type="ECO:0000256" key="1">
    <source>
        <dbReference type="SAM" id="MobiDB-lite"/>
    </source>
</evidence>
<gene>
    <name evidence="3" type="primary">chst1</name>
    <name evidence="3" type="ORF">TNCV_648271</name>
</gene>
<dbReference type="PANTHER" id="PTHR10704">
    <property type="entry name" value="CARBOHYDRATE SULFOTRANSFERASE"/>
    <property type="match status" value="1"/>
</dbReference>
<dbReference type="EMBL" id="BMAU01021331">
    <property type="protein sequence ID" value="GFY14784.1"/>
    <property type="molecule type" value="Genomic_DNA"/>
</dbReference>
<sequence length="408" mass="46504">MLTTVPSAVNANKRRPRRVSNSTPYHHVRFVVDHTIEDAPVCDAVSRVAAAMVSKLRVHAAANVIELLVQKLVVLQTTPILDSGLVTWLLDPLRPYGTGSSFVGDLLQSLPNSFYHFEPLHFLSNPVLNDSFVEARSVLDKVFRCNVSSIEGFLKWQRKNKGYMKFKRSFNYWKECSRKNACYNGSYIDAYCRRHNMIIAKTIRIKLSDAIEIFNTHPHLNLKIIYLARDPRGSINSRTKFPVSQWCKRDPMCINPNYFCSALSEDLKTVCTLSKERPEDFMVLRYEDLSLDPFGTTSRLVQFLGFQSIPPETETFLNTHTSVIGNVRDKYRTQGVDYPYSTFRNSSITATSWRLQMSFKRMALLQTTCQTALTGLGFYSYSTVASLRSNINFDTNVDDAIRAFCSGN</sequence>
<feature type="domain" description="Sulfotransferase" evidence="2">
    <location>
        <begin position="207"/>
        <end position="376"/>
    </location>
</feature>
<comment type="caution">
    <text evidence="3">The sequence shown here is derived from an EMBL/GenBank/DDBJ whole genome shotgun (WGS) entry which is preliminary data.</text>
</comment>
<evidence type="ECO:0000313" key="3">
    <source>
        <dbReference type="EMBL" id="GFY14784.1"/>
    </source>
</evidence>
<name>A0A8X6VNT1_TRICX</name>
<dbReference type="GO" id="GO:0001517">
    <property type="term" value="F:N-acetylglucosamine 6-O-sulfotransferase activity"/>
    <property type="evidence" value="ECO:0007669"/>
    <property type="project" value="TreeGrafter"/>
</dbReference>
<dbReference type="Pfam" id="PF00685">
    <property type="entry name" value="Sulfotransfer_1"/>
    <property type="match status" value="1"/>
</dbReference>
<dbReference type="Gene3D" id="3.40.50.300">
    <property type="entry name" value="P-loop containing nucleotide triphosphate hydrolases"/>
    <property type="match status" value="1"/>
</dbReference>
<dbReference type="Proteomes" id="UP000887159">
    <property type="component" value="Unassembled WGS sequence"/>
</dbReference>
<dbReference type="SUPFAM" id="SSF52540">
    <property type="entry name" value="P-loop containing nucleoside triphosphate hydrolases"/>
    <property type="match status" value="1"/>
</dbReference>
<dbReference type="InterPro" id="IPR027417">
    <property type="entry name" value="P-loop_NTPase"/>
</dbReference>
<dbReference type="GO" id="GO:0006790">
    <property type="term" value="P:sulfur compound metabolic process"/>
    <property type="evidence" value="ECO:0007669"/>
    <property type="project" value="TreeGrafter"/>
</dbReference>
<accession>A0A8X6VNT1</accession>
<dbReference type="InterPro" id="IPR000863">
    <property type="entry name" value="Sulfotransferase_dom"/>
</dbReference>
<evidence type="ECO:0000313" key="4">
    <source>
        <dbReference type="Proteomes" id="UP000887159"/>
    </source>
</evidence>
<feature type="region of interest" description="Disordered" evidence="1">
    <location>
        <begin position="1"/>
        <end position="20"/>
    </location>
</feature>
<dbReference type="PANTHER" id="PTHR10704:SF44">
    <property type="entry name" value="LD35051P-RELATED"/>
    <property type="match status" value="1"/>
</dbReference>
<reference evidence="3" key="1">
    <citation type="submission" date="2020-08" db="EMBL/GenBank/DDBJ databases">
        <title>Multicomponent nature underlies the extraordinary mechanical properties of spider dragline silk.</title>
        <authorList>
            <person name="Kono N."/>
            <person name="Nakamura H."/>
            <person name="Mori M."/>
            <person name="Yoshida Y."/>
            <person name="Ohtoshi R."/>
            <person name="Malay A.D."/>
            <person name="Moran D.A.P."/>
            <person name="Tomita M."/>
            <person name="Numata K."/>
            <person name="Arakawa K."/>
        </authorList>
    </citation>
    <scope>NUCLEOTIDE SEQUENCE</scope>
</reference>